<comment type="caution">
    <text evidence="3">The sequence shown here is derived from an EMBL/GenBank/DDBJ whole genome shotgun (WGS) entry which is preliminary data.</text>
</comment>
<protein>
    <submittedName>
        <fullName evidence="3">DUF126 domain-containing protein</fullName>
    </submittedName>
</protein>
<reference evidence="3" key="1">
    <citation type="submission" date="2022-11" db="EMBL/GenBank/DDBJ databases">
        <title>Draft genome sequence of Hoeflea poritis E7-10 and Hoeflea prorocentri PM5-8, separated from scleractinian coral Porites lutea and marine dinoflagellate.</title>
        <authorList>
            <person name="Zhang G."/>
            <person name="Wei Q."/>
            <person name="Cai L."/>
        </authorList>
    </citation>
    <scope>NUCLEOTIDE SEQUENCE</scope>
    <source>
        <strain evidence="3">PM5-8</strain>
    </source>
</reference>
<name>A0A9X3UJJ0_9HYPH</name>
<evidence type="ECO:0000313" key="4">
    <source>
        <dbReference type="Proteomes" id="UP001151234"/>
    </source>
</evidence>
<dbReference type="Proteomes" id="UP001151234">
    <property type="component" value="Unassembled WGS sequence"/>
</dbReference>
<dbReference type="InterPro" id="IPR002840">
    <property type="entry name" value="PMDh-S-like_dom"/>
</dbReference>
<dbReference type="GO" id="GO:0016829">
    <property type="term" value="F:lyase activity"/>
    <property type="evidence" value="ECO:0007669"/>
    <property type="project" value="UniProtKB-KW"/>
</dbReference>
<dbReference type="PANTHER" id="PTHR36577:SF3">
    <property type="entry name" value="DUF521 DOMAIN PROTEIN (AFU_ORTHOLOGUE AFUA_6G00490)"/>
    <property type="match status" value="1"/>
</dbReference>
<accession>A0A9X3UJJ0</accession>
<evidence type="ECO:0000256" key="1">
    <source>
        <dbReference type="ARBA" id="ARBA00023239"/>
    </source>
</evidence>
<proteinExistence type="predicted"/>
<dbReference type="EMBL" id="JAPJZI010000001">
    <property type="protein sequence ID" value="MDA5399546.1"/>
    <property type="molecule type" value="Genomic_DNA"/>
</dbReference>
<dbReference type="RefSeq" id="WP_267990975.1">
    <property type="nucleotide sequence ID" value="NZ_JAPJZI010000001.1"/>
</dbReference>
<gene>
    <name evidence="3" type="ORF">OQ273_13260</name>
</gene>
<dbReference type="AlphaFoldDB" id="A0A9X3UJJ0"/>
<evidence type="ECO:0000259" key="2">
    <source>
        <dbReference type="Pfam" id="PF01989"/>
    </source>
</evidence>
<sequence length="145" mass="15135">MGEADITTRRIEARVLHAGKAQGEVLVLSEPLSFWGGFDPVTGKILDKHHPEAGVSVTGKIVVMPASRGSAGTPAGVAESIRLNTGPGAIILYRRDVNIAVGAIVACELYGHCMPVLVVSDENYGRFISGQPAQIDADGAISLSE</sequence>
<evidence type="ECO:0000313" key="3">
    <source>
        <dbReference type="EMBL" id="MDA5399546.1"/>
    </source>
</evidence>
<organism evidence="3 4">
    <name type="scientific">Hoeflea prorocentri</name>
    <dbReference type="NCBI Taxonomy" id="1922333"/>
    <lineage>
        <taxon>Bacteria</taxon>
        <taxon>Pseudomonadati</taxon>
        <taxon>Pseudomonadota</taxon>
        <taxon>Alphaproteobacteria</taxon>
        <taxon>Hyphomicrobiales</taxon>
        <taxon>Rhizobiaceae</taxon>
        <taxon>Hoeflea</taxon>
    </lineage>
</organism>
<keyword evidence="1" id="KW-0456">Lyase</keyword>
<dbReference type="Pfam" id="PF01989">
    <property type="entry name" value="AcnX_swivel_put"/>
    <property type="match status" value="1"/>
</dbReference>
<dbReference type="SUPFAM" id="SSF52016">
    <property type="entry name" value="LeuD/IlvD-like"/>
    <property type="match status" value="1"/>
</dbReference>
<keyword evidence="4" id="KW-1185">Reference proteome</keyword>
<dbReference type="Gene3D" id="3.50.30.10">
    <property type="entry name" value="Phosphohistidine domain"/>
    <property type="match status" value="1"/>
</dbReference>
<feature type="domain" description="Phosphomevalonate dehydratase small subunit-like" evidence="2">
    <location>
        <begin position="32"/>
        <end position="106"/>
    </location>
</feature>
<dbReference type="PANTHER" id="PTHR36577">
    <property type="entry name" value="DUF521 DOMAIN PROTEIN (AFU_ORTHOLOGUE AFUA_6G00490)"/>
    <property type="match status" value="1"/>
</dbReference>